<evidence type="ECO:0000313" key="3">
    <source>
        <dbReference type="Proteomes" id="UP000887116"/>
    </source>
</evidence>
<dbReference type="InterPro" id="IPR029526">
    <property type="entry name" value="PGBD"/>
</dbReference>
<protein>
    <recommendedName>
        <fullName evidence="1">PiggyBac transposable element-derived protein domain-containing protein</fullName>
    </recommendedName>
</protein>
<organism evidence="2 3">
    <name type="scientific">Trichonephila clavata</name>
    <name type="common">Joro spider</name>
    <name type="synonym">Nephila clavata</name>
    <dbReference type="NCBI Taxonomy" id="2740835"/>
    <lineage>
        <taxon>Eukaryota</taxon>
        <taxon>Metazoa</taxon>
        <taxon>Ecdysozoa</taxon>
        <taxon>Arthropoda</taxon>
        <taxon>Chelicerata</taxon>
        <taxon>Arachnida</taxon>
        <taxon>Araneae</taxon>
        <taxon>Araneomorphae</taxon>
        <taxon>Entelegynae</taxon>
        <taxon>Araneoidea</taxon>
        <taxon>Nephilidae</taxon>
        <taxon>Trichonephila</taxon>
    </lineage>
</organism>
<dbReference type="AlphaFoldDB" id="A0A8X6KQL1"/>
<sequence length="70" mass="8391">MNRKSKRLLSSCFVEELARSIRRYNRNITMDNWFTSIPLDEKLLKIPLNFTVVVTIRENKRENPPELLEL</sequence>
<name>A0A8X6KQL1_TRICU</name>
<comment type="caution">
    <text evidence="2">The sequence shown here is derived from an EMBL/GenBank/DDBJ whole genome shotgun (WGS) entry which is preliminary data.</text>
</comment>
<dbReference type="OrthoDB" id="10038921at2759"/>
<proteinExistence type="predicted"/>
<dbReference type="Proteomes" id="UP000887116">
    <property type="component" value="Unassembled WGS sequence"/>
</dbReference>
<dbReference type="Pfam" id="PF13843">
    <property type="entry name" value="DDE_Tnp_1_7"/>
    <property type="match status" value="1"/>
</dbReference>
<accession>A0A8X6KQL1</accession>
<keyword evidence="3" id="KW-1185">Reference proteome</keyword>
<reference evidence="2" key="1">
    <citation type="submission" date="2020-07" db="EMBL/GenBank/DDBJ databases">
        <title>Multicomponent nature underlies the extraordinary mechanical properties of spider dragline silk.</title>
        <authorList>
            <person name="Kono N."/>
            <person name="Nakamura H."/>
            <person name="Mori M."/>
            <person name="Yoshida Y."/>
            <person name="Ohtoshi R."/>
            <person name="Malay A.D."/>
            <person name="Moran D.A.P."/>
            <person name="Tomita M."/>
            <person name="Numata K."/>
            <person name="Arakawa K."/>
        </authorList>
    </citation>
    <scope>NUCLEOTIDE SEQUENCE</scope>
</reference>
<evidence type="ECO:0000259" key="1">
    <source>
        <dbReference type="Pfam" id="PF13843"/>
    </source>
</evidence>
<feature type="domain" description="PiggyBac transposable element-derived protein" evidence="1">
    <location>
        <begin position="9"/>
        <end position="67"/>
    </location>
</feature>
<dbReference type="EMBL" id="BMAO01022618">
    <property type="protein sequence ID" value="GFQ83135.1"/>
    <property type="molecule type" value="Genomic_DNA"/>
</dbReference>
<gene>
    <name evidence="2" type="ORF">TNCT_176521</name>
</gene>
<evidence type="ECO:0000313" key="2">
    <source>
        <dbReference type="EMBL" id="GFQ83135.1"/>
    </source>
</evidence>